<keyword evidence="4" id="KW-1185">Reference proteome</keyword>
<comment type="similarity">
    <text evidence="1">Belongs to the short-chain dehydrogenases/reductases (SDR) family.</text>
</comment>
<dbReference type="Pfam" id="PF13561">
    <property type="entry name" value="adh_short_C2"/>
    <property type="match status" value="1"/>
</dbReference>
<dbReference type="InterPro" id="IPR051122">
    <property type="entry name" value="SDR_DHRS6-like"/>
</dbReference>
<comment type="caution">
    <text evidence="3">The sequence shown here is derived from an EMBL/GenBank/DDBJ whole genome shotgun (WGS) entry which is preliminary data.</text>
</comment>
<dbReference type="PANTHER" id="PTHR43477">
    <property type="entry name" value="DIHYDROANTICAPSIN 7-DEHYDROGENASE"/>
    <property type="match status" value="1"/>
</dbReference>
<sequence>MINSSLQGKWIVVTGGTRGLGKAIGMAFAHAGANVVLTYRWGSVPPEEVREEFRCAGFIEPKIVECDVSDAESIEQTIQDLARQQIQVHALISNVAFSKPIQSIDGYKLNSLHLSMKYSVFPVVEWVKMVHRHMGCYPRYVTAISSDGATLSLPGYDLVGISKAALESMCRYLAVRLKPAGVRVNVISAGYFDSASAREVFGDALMELAKAKGLLVDPADLANVCVALSSGLLDVITGQVIVADEGWSLFSPFSLVTGAGVTEGFPREKETDECCQP</sequence>
<accession>A0ABU3K496</accession>
<gene>
    <name evidence="3" type="ORF">PPG34_02555</name>
</gene>
<dbReference type="SUPFAM" id="SSF51735">
    <property type="entry name" value="NAD(P)-binding Rossmann-fold domains"/>
    <property type="match status" value="1"/>
</dbReference>
<dbReference type="CDD" id="cd05233">
    <property type="entry name" value="SDR_c"/>
    <property type="match status" value="1"/>
</dbReference>
<protein>
    <submittedName>
        <fullName evidence="3">SDR family oxidoreductase</fullName>
    </submittedName>
</protein>
<name>A0ABU3K496_9BACT</name>
<keyword evidence="2" id="KW-0560">Oxidoreductase</keyword>
<evidence type="ECO:0000256" key="2">
    <source>
        <dbReference type="ARBA" id="ARBA00023002"/>
    </source>
</evidence>
<evidence type="ECO:0000313" key="3">
    <source>
        <dbReference type="EMBL" id="MDT7041215.1"/>
    </source>
</evidence>
<proteinExistence type="inferred from homology"/>
<dbReference type="InterPro" id="IPR002347">
    <property type="entry name" value="SDR_fam"/>
</dbReference>
<dbReference type="RefSeq" id="WP_313831571.1">
    <property type="nucleotide sequence ID" value="NZ_JAQOUE010000001.1"/>
</dbReference>
<evidence type="ECO:0000313" key="4">
    <source>
        <dbReference type="Proteomes" id="UP001250932"/>
    </source>
</evidence>
<dbReference type="InterPro" id="IPR036291">
    <property type="entry name" value="NAD(P)-bd_dom_sf"/>
</dbReference>
<evidence type="ECO:0000256" key="1">
    <source>
        <dbReference type="ARBA" id="ARBA00006484"/>
    </source>
</evidence>
<organism evidence="3 4">
    <name type="scientific">Candidatus Nitronereus thalassa</name>
    <dbReference type="NCBI Taxonomy" id="3020898"/>
    <lineage>
        <taxon>Bacteria</taxon>
        <taxon>Pseudomonadati</taxon>
        <taxon>Nitrospirota</taxon>
        <taxon>Nitrospiria</taxon>
        <taxon>Nitrospirales</taxon>
        <taxon>Nitrospiraceae</taxon>
        <taxon>Candidatus Nitronereus</taxon>
    </lineage>
</organism>
<reference evidence="3 4" key="1">
    <citation type="journal article" date="2023" name="ISME J.">
        <title>Cultivation and genomic characterization of novel and ubiquitous marine nitrite-oxidizing bacteria from the Nitrospirales.</title>
        <authorList>
            <person name="Mueller A.J."/>
            <person name="Daebeler A."/>
            <person name="Herbold C.W."/>
            <person name="Kirkegaard R.H."/>
            <person name="Daims H."/>
        </authorList>
    </citation>
    <scope>NUCLEOTIDE SEQUENCE [LARGE SCALE GENOMIC DNA]</scope>
    <source>
        <strain evidence="3 4">EB</strain>
    </source>
</reference>
<dbReference type="Gene3D" id="3.40.50.720">
    <property type="entry name" value="NAD(P)-binding Rossmann-like Domain"/>
    <property type="match status" value="1"/>
</dbReference>
<dbReference type="Proteomes" id="UP001250932">
    <property type="component" value="Unassembled WGS sequence"/>
</dbReference>
<dbReference type="PANTHER" id="PTHR43477:SF1">
    <property type="entry name" value="DIHYDROANTICAPSIN 7-DEHYDROGENASE"/>
    <property type="match status" value="1"/>
</dbReference>
<dbReference type="PRINTS" id="PR00081">
    <property type="entry name" value="GDHRDH"/>
</dbReference>
<dbReference type="EMBL" id="JAQOUE010000001">
    <property type="protein sequence ID" value="MDT7041215.1"/>
    <property type="molecule type" value="Genomic_DNA"/>
</dbReference>